<keyword evidence="1" id="KW-1133">Transmembrane helix</keyword>
<proteinExistence type="predicted"/>
<feature type="transmembrane region" description="Helical" evidence="1">
    <location>
        <begin position="156"/>
        <end position="178"/>
    </location>
</feature>
<dbReference type="OrthoDB" id="9805314at2"/>
<dbReference type="Pfam" id="PF03741">
    <property type="entry name" value="TerC"/>
    <property type="match status" value="1"/>
</dbReference>
<dbReference type="PANTHER" id="PTHR30060:SF0">
    <property type="entry name" value="COILED-COIL PROTEIN (DUF2040)-RELATED"/>
    <property type="match status" value="1"/>
</dbReference>
<evidence type="ECO:0000313" key="3">
    <source>
        <dbReference type="Proteomes" id="UP000295781"/>
    </source>
</evidence>
<dbReference type="Proteomes" id="UP000295781">
    <property type="component" value="Chromosome"/>
</dbReference>
<dbReference type="EMBL" id="CP012670">
    <property type="protein sequence ID" value="AUX25236.1"/>
    <property type="molecule type" value="Genomic_DNA"/>
</dbReference>
<keyword evidence="1" id="KW-0812">Transmembrane</keyword>
<feature type="transmembrane region" description="Helical" evidence="1">
    <location>
        <begin position="12"/>
        <end position="36"/>
    </location>
</feature>
<protein>
    <submittedName>
        <fullName evidence="2">Membrane protein</fullName>
    </submittedName>
</protein>
<keyword evidence="1" id="KW-0472">Membrane</keyword>
<feature type="transmembrane region" description="Helical" evidence="1">
    <location>
        <begin position="48"/>
        <end position="72"/>
    </location>
</feature>
<dbReference type="AlphaFoldDB" id="A0A4P2Q7T4"/>
<feature type="transmembrane region" description="Helical" evidence="1">
    <location>
        <begin position="190"/>
        <end position="209"/>
    </location>
</feature>
<feature type="transmembrane region" description="Helical" evidence="1">
    <location>
        <begin position="78"/>
        <end position="101"/>
    </location>
</feature>
<feature type="transmembrane region" description="Helical" evidence="1">
    <location>
        <begin position="215"/>
        <end position="234"/>
    </location>
</feature>
<reference evidence="2 3" key="1">
    <citation type="submission" date="2015-09" db="EMBL/GenBank/DDBJ databases">
        <title>Sorangium comparison.</title>
        <authorList>
            <person name="Zaburannyi N."/>
            <person name="Bunk B."/>
            <person name="Overmann J."/>
            <person name="Mueller R."/>
        </authorList>
    </citation>
    <scope>NUCLEOTIDE SEQUENCE [LARGE SCALE GENOMIC DNA]</scope>
    <source>
        <strain evidence="2 3">So ceGT47</strain>
    </source>
</reference>
<dbReference type="GO" id="GO:0005886">
    <property type="term" value="C:plasma membrane"/>
    <property type="evidence" value="ECO:0007669"/>
    <property type="project" value="TreeGrafter"/>
</dbReference>
<evidence type="ECO:0000313" key="2">
    <source>
        <dbReference type="EMBL" id="AUX25236.1"/>
    </source>
</evidence>
<name>A0A4P2Q7T4_SORCE</name>
<evidence type="ECO:0000256" key="1">
    <source>
        <dbReference type="SAM" id="Phobius"/>
    </source>
</evidence>
<feature type="transmembrane region" description="Helical" evidence="1">
    <location>
        <begin position="122"/>
        <end position="144"/>
    </location>
</feature>
<dbReference type="InterPro" id="IPR005496">
    <property type="entry name" value="Integral_membrane_TerC"/>
</dbReference>
<sequence length="264" mass="28625">MLDLSPFLHADGWITLATLSALEIVLGIDNIVFLSIMTAKLPGPQQPLARRIGLLLALGMRLLLLLAISWVMELKATLFTLFGHAFSGRDLILLAGGMFLIGKATHEMFDKLEVAESKDDKAPARASFGAVIAQIVVLDIVFSLDSVITAVGMAQHISIMMVAMFIAVGVMLVFAGRIGAFIHRHPSMKILALSFLLLIGVVLVADGMGQHISKGYIYFAMAFSLGVELINMRLKLRQQPVQLHSRLGSSPDLLEQGEQPQPKG</sequence>
<dbReference type="RefSeq" id="WP_129352018.1">
    <property type="nucleotide sequence ID" value="NZ_CP012670.1"/>
</dbReference>
<accession>A0A4P2Q7T4</accession>
<gene>
    <name evidence="2" type="primary">spr</name>
    <name evidence="2" type="ORF">SOCEGT47_057800</name>
</gene>
<organism evidence="2 3">
    <name type="scientific">Sorangium cellulosum</name>
    <name type="common">Polyangium cellulosum</name>
    <dbReference type="NCBI Taxonomy" id="56"/>
    <lineage>
        <taxon>Bacteria</taxon>
        <taxon>Pseudomonadati</taxon>
        <taxon>Myxococcota</taxon>
        <taxon>Polyangia</taxon>
        <taxon>Polyangiales</taxon>
        <taxon>Polyangiaceae</taxon>
        <taxon>Sorangium</taxon>
    </lineage>
</organism>
<dbReference type="PANTHER" id="PTHR30060">
    <property type="entry name" value="INNER MEMBRANE PROTEIN"/>
    <property type="match status" value="1"/>
</dbReference>